<protein>
    <submittedName>
        <fullName evidence="2">Uncharacterized protein</fullName>
    </submittedName>
</protein>
<dbReference type="Proteomes" id="UP000680158">
    <property type="component" value="Unassembled WGS sequence"/>
</dbReference>
<dbReference type="AlphaFoldDB" id="A0A941I4L3"/>
<evidence type="ECO:0000256" key="1">
    <source>
        <dbReference type="SAM" id="SignalP"/>
    </source>
</evidence>
<proteinExistence type="predicted"/>
<reference evidence="2 3" key="1">
    <citation type="submission" date="2021-04" db="EMBL/GenBank/DDBJ databases">
        <title>novel species isolated from subtropical streams in China.</title>
        <authorList>
            <person name="Lu H."/>
        </authorList>
    </citation>
    <scope>NUCLEOTIDE SEQUENCE [LARGE SCALE GENOMIC DNA]</scope>
    <source>
        <strain evidence="2 3">BYS107W</strain>
    </source>
</reference>
<keyword evidence="3" id="KW-1185">Reference proteome</keyword>
<sequence>MKRLLLALACSIGVGMAFSANAGNSGGGGGGCSAGCGFSYWKCMQGAKTDAKKQACAASWAKCTKSCNHK</sequence>
<accession>A0A941I4L3</accession>
<organism evidence="2 3">
    <name type="scientific">Undibacterium baiyunense</name>
    <dbReference type="NCBI Taxonomy" id="2828731"/>
    <lineage>
        <taxon>Bacteria</taxon>
        <taxon>Pseudomonadati</taxon>
        <taxon>Pseudomonadota</taxon>
        <taxon>Betaproteobacteria</taxon>
        <taxon>Burkholderiales</taxon>
        <taxon>Oxalobacteraceae</taxon>
        <taxon>Undibacterium</taxon>
    </lineage>
</organism>
<dbReference type="PROSITE" id="PS51257">
    <property type="entry name" value="PROKAR_LIPOPROTEIN"/>
    <property type="match status" value="1"/>
</dbReference>
<dbReference type="RefSeq" id="WP_212684377.1">
    <property type="nucleotide sequence ID" value="NZ_JAGSPM010000006.1"/>
</dbReference>
<evidence type="ECO:0000313" key="2">
    <source>
        <dbReference type="EMBL" id="MBR7747079.1"/>
    </source>
</evidence>
<evidence type="ECO:0000313" key="3">
    <source>
        <dbReference type="Proteomes" id="UP000680158"/>
    </source>
</evidence>
<dbReference type="EMBL" id="JAGSPM010000006">
    <property type="protein sequence ID" value="MBR7747079.1"/>
    <property type="molecule type" value="Genomic_DNA"/>
</dbReference>
<feature type="signal peptide" evidence="1">
    <location>
        <begin position="1"/>
        <end position="22"/>
    </location>
</feature>
<keyword evidence="1" id="KW-0732">Signal</keyword>
<name>A0A941I4L3_9BURK</name>
<comment type="caution">
    <text evidence="2">The sequence shown here is derived from an EMBL/GenBank/DDBJ whole genome shotgun (WGS) entry which is preliminary data.</text>
</comment>
<gene>
    <name evidence="2" type="ORF">KDM92_10840</name>
</gene>
<feature type="chain" id="PRO_5037027418" evidence="1">
    <location>
        <begin position="23"/>
        <end position="70"/>
    </location>
</feature>